<feature type="transmembrane region" description="Helical" evidence="1">
    <location>
        <begin position="12"/>
        <end position="33"/>
    </location>
</feature>
<feature type="transmembrane region" description="Helical" evidence="1">
    <location>
        <begin position="183"/>
        <end position="211"/>
    </location>
</feature>
<keyword evidence="1" id="KW-1133">Transmembrane helix</keyword>
<accession>A0A068RT54</accession>
<feature type="transmembrane region" description="Helical" evidence="1">
    <location>
        <begin position="53"/>
        <end position="78"/>
    </location>
</feature>
<comment type="caution">
    <text evidence="2">The sequence shown here is derived from an EMBL/GenBank/DDBJ whole genome shotgun (WGS) entry which is preliminary data.</text>
</comment>
<gene>
    <name evidence="2" type="ORF">LCOR_04575.1</name>
</gene>
<keyword evidence="1" id="KW-0472">Membrane</keyword>
<evidence type="ECO:0000313" key="3">
    <source>
        <dbReference type="Proteomes" id="UP000027586"/>
    </source>
</evidence>
<dbReference type="AlphaFoldDB" id="A0A068RT54"/>
<sequence length="358" mass="38984">MSKARNEAIIHISLLVLIQWISIAVMVLNAISLKTASGALQGIIATIPGPQDYLLIVLGAASLLAASLLLCLHLHVFFRLIDNRPFAPSKAILAMQMTAGVMLVALWASATSIVMTSYNGKPYIIISIIDSYSSSSSSFQLHVVSSACRITGSEFVKTYGQACDLINLAIILGTFTSSSTHPLLPILIITLAFVAMAFWVFVILATLCMLIQSSLRASATVFTVENLDYNAKQSPSTIALRADKSSWTMQSLASYNDRSIVAYPSAAKTSNAYTSHPDIESLQQQHDEKSRNVTKSWCSEYSTHTASGLQHDDRPSFSSSFEPVSLDDLPCIQEGMSQLDLAFLSQSYDDKKTDTRLH</sequence>
<proteinExistence type="predicted"/>
<keyword evidence="3" id="KW-1185">Reference proteome</keyword>
<name>A0A068RT54_9FUNG</name>
<dbReference type="EMBL" id="CBTN010000016">
    <property type="protein sequence ID" value="CDH53194.1"/>
    <property type="molecule type" value="Genomic_DNA"/>
</dbReference>
<evidence type="ECO:0000256" key="1">
    <source>
        <dbReference type="SAM" id="Phobius"/>
    </source>
</evidence>
<dbReference type="VEuPathDB" id="FungiDB:LCOR_04575.1"/>
<evidence type="ECO:0000313" key="2">
    <source>
        <dbReference type="EMBL" id="CDH53194.1"/>
    </source>
</evidence>
<keyword evidence="1" id="KW-0812">Transmembrane</keyword>
<dbReference type="Proteomes" id="UP000027586">
    <property type="component" value="Unassembled WGS sequence"/>
</dbReference>
<reference evidence="2" key="1">
    <citation type="submission" date="2013-08" db="EMBL/GenBank/DDBJ databases">
        <title>Gene expansion shapes genome architecture in the human pathogen Lichtheimia corymbifera: an evolutionary genomics analysis in the ancient terrestrial Mucorales (Mucoromycotina).</title>
        <authorList>
            <person name="Schwartze V.U."/>
            <person name="Winter S."/>
            <person name="Shelest E."/>
            <person name="Marcet-Houben M."/>
            <person name="Horn F."/>
            <person name="Wehner S."/>
            <person name="Hoffmann K."/>
            <person name="Riege K."/>
            <person name="Sammeth M."/>
            <person name="Nowrousian M."/>
            <person name="Valiante V."/>
            <person name="Linde J."/>
            <person name="Jacobsen I.D."/>
            <person name="Marz M."/>
            <person name="Brakhage A.A."/>
            <person name="Gabaldon T."/>
            <person name="Bocker S."/>
            <person name="Voigt K."/>
        </authorList>
    </citation>
    <scope>NUCLEOTIDE SEQUENCE [LARGE SCALE GENOMIC DNA]</scope>
    <source>
        <strain evidence="2">FSU 9682</strain>
    </source>
</reference>
<protein>
    <submittedName>
        <fullName evidence="2">Uncharacterized protein</fullName>
    </submittedName>
</protein>
<organism evidence="2 3">
    <name type="scientific">Lichtheimia corymbifera JMRC:FSU:9682</name>
    <dbReference type="NCBI Taxonomy" id="1263082"/>
    <lineage>
        <taxon>Eukaryota</taxon>
        <taxon>Fungi</taxon>
        <taxon>Fungi incertae sedis</taxon>
        <taxon>Mucoromycota</taxon>
        <taxon>Mucoromycotina</taxon>
        <taxon>Mucoromycetes</taxon>
        <taxon>Mucorales</taxon>
        <taxon>Lichtheimiaceae</taxon>
        <taxon>Lichtheimia</taxon>
    </lineage>
</organism>
<dbReference type="OrthoDB" id="2286797at2759"/>
<feature type="transmembrane region" description="Helical" evidence="1">
    <location>
        <begin position="90"/>
        <end position="110"/>
    </location>
</feature>